<evidence type="ECO:0000256" key="1">
    <source>
        <dbReference type="SAM" id="Phobius"/>
    </source>
</evidence>
<evidence type="ECO:0000313" key="2">
    <source>
        <dbReference type="EMBL" id="ETI61867.1"/>
    </source>
</evidence>
<keyword evidence="3" id="KW-1185">Reference proteome</keyword>
<keyword evidence="1" id="KW-1133">Transmembrane helix</keyword>
<organism evidence="2 3">
    <name type="scientific">Marinomonas profundimaris</name>
    <dbReference type="NCBI Taxonomy" id="1208321"/>
    <lineage>
        <taxon>Bacteria</taxon>
        <taxon>Pseudomonadati</taxon>
        <taxon>Pseudomonadota</taxon>
        <taxon>Gammaproteobacteria</taxon>
        <taxon>Oceanospirillales</taxon>
        <taxon>Oceanospirillaceae</taxon>
        <taxon>Marinomonas</taxon>
    </lineage>
</organism>
<name>W1RY45_9GAMM</name>
<proteinExistence type="predicted"/>
<dbReference type="PATRIC" id="fig|1208321.3.peg.601"/>
<dbReference type="RefSeq" id="WP_024022812.1">
    <property type="nucleotide sequence ID" value="NZ_AYOZ01000003.1"/>
</dbReference>
<keyword evidence="1" id="KW-0472">Membrane</keyword>
<dbReference type="eggNOG" id="ENOG5032RUN">
    <property type="taxonomic scope" value="Bacteria"/>
</dbReference>
<accession>W1RY45</accession>
<keyword evidence="1" id="KW-0812">Transmembrane</keyword>
<dbReference type="AlphaFoldDB" id="W1RY45"/>
<dbReference type="STRING" id="1208321.D104_03000"/>
<gene>
    <name evidence="2" type="ORF">D104_03000</name>
</gene>
<dbReference type="Proteomes" id="UP000018857">
    <property type="component" value="Unassembled WGS sequence"/>
</dbReference>
<reference evidence="2 3" key="1">
    <citation type="journal article" date="2014" name="Genome Announc.">
        <title>Draft Genome Sequence of Marinomonas sp. Strain D104, a Polycyclic Aromatic Hydrocarbon-Degrading Bacterium from the Deep-Sea Sediment of the Arctic Ocean.</title>
        <authorList>
            <person name="Dong C."/>
            <person name="Bai X."/>
            <person name="Lai Q."/>
            <person name="Xie Y."/>
            <person name="Chen X."/>
            <person name="Shao Z."/>
        </authorList>
    </citation>
    <scope>NUCLEOTIDE SEQUENCE [LARGE SCALE GENOMIC DNA]</scope>
    <source>
        <strain evidence="2 3">D104</strain>
    </source>
</reference>
<feature type="transmembrane region" description="Helical" evidence="1">
    <location>
        <begin position="12"/>
        <end position="35"/>
    </location>
</feature>
<protein>
    <recommendedName>
        <fullName evidence="4">VanZ-like domain-containing protein</fullName>
    </recommendedName>
</protein>
<dbReference type="OrthoDB" id="582407at2"/>
<evidence type="ECO:0008006" key="4">
    <source>
        <dbReference type="Google" id="ProtNLM"/>
    </source>
</evidence>
<feature type="transmembrane region" description="Helical" evidence="1">
    <location>
        <begin position="98"/>
        <end position="119"/>
    </location>
</feature>
<evidence type="ECO:0000313" key="3">
    <source>
        <dbReference type="Proteomes" id="UP000018857"/>
    </source>
</evidence>
<dbReference type="EMBL" id="AYOZ01000003">
    <property type="protein sequence ID" value="ETI61867.1"/>
    <property type="molecule type" value="Genomic_DNA"/>
</dbReference>
<comment type="caution">
    <text evidence="2">The sequence shown here is derived from an EMBL/GenBank/DDBJ whole genome shotgun (WGS) entry which is preliminary data.</text>
</comment>
<sequence length="132" mass="14630">MPRKRLLSFYQTPTAQAVGFVLGAIIISLATLTPADFLPPTPGSDKLHHVFGFGGWALLCAFGPVKRFLCMALFIAFWGGMIELIQPSVNRYGEWLDFYADTLGVVLIVAGRLLTVYFIKSNDKFLKSNDKV</sequence>